<dbReference type="Pfam" id="PF00582">
    <property type="entry name" value="Usp"/>
    <property type="match status" value="1"/>
</dbReference>
<dbReference type="GeneID" id="116304092"/>
<evidence type="ECO:0000259" key="1">
    <source>
        <dbReference type="Pfam" id="PF00582"/>
    </source>
</evidence>
<dbReference type="Gene3D" id="3.40.50.620">
    <property type="entry name" value="HUPs"/>
    <property type="match status" value="1"/>
</dbReference>
<dbReference type="RefSeq" id="XP_031569608.1">
    <property type="nucleotide sequence ID" value="XM_031713748.1"/>
</dbReference>
<name>A0A6P8ITT5_ACTTE</name>
<reference evidence="3" key="1">
    <citation type="submission" date="2025-08" db="UniProtKB">
        <authorList>
            <consortium name="RefSeq"/>
        </authorList>
    </citation>
    <scope>IDENTIFICATION</scope>
    <source>
        <tissue evidence="3">Tentacle</tissue>
    </source>
</reference>
<gene>
    <name evidence="3" type="primary">LOC116304092</name>
</gene>
<dbReference type="Proteomes" id="UP000515163">
    <property type="component" value="Unplaced"/>
</dbReference>
<dbReference type="InParanoid" id="A0A6P8ITT5"/>
<dbReference type="KEGG" id="aten:116304092"/>
<protein>
    <submittedName>
        <fullName evidence="3">Uncharacterized protein LOC116304092</fullName>
    </submittedName>
</protein>
<dbReference type="PRINTS" id="PR01438">
    <property type="entry name" value="UNVRSLSTRESS"/>
</dbReference>
<keyword evidence="2" id="KW-1185">Reference proteome</keyword>
<dbReference type="SUPFAM" id="SSF52402">
    <property type="entry name" value="Adenine nucleotide alpha hydrolases-like"/>
    <property type="match status" value="1"/>
</dbReference>
<dbReference type="InterPro" id="IPR014729">
    <property type="entry name" value="Rossmann-like_a/b/a_fold"/>
</dbReference>
<dbReference type="CDD" id="cd23659">
    <property type="entry name" value="USP_At3g01520-like"/>
    <property type="match status" value="1"/>
</dbReference>
<dbReference type="InterPro" id="IPR006015">
    <property type="entry name" value="Universal_stress_UspA"/>
</dbReference>
<evidence type="ECO:0000313" key="3">
    <source>
        <dbReference type="RefSeq" id="XP_031569608.1"/>
    </source>
</evidence>
<feature type="domain" description="UspA" evidence="1">
    <location>
        <begin position="4"/>
        <end position="148"/>
    </location>
</feature>
<dbReference type="InterPro" id="IPR006016">
    <property type="entry name" value="UspA"/>
</dbReference>
<proteinExistence type="predicted"/>
<organism evidence="2 3">
    <name type="scientific">Actinia tenebrosa</name>
    <name type="common">Australian red waratah sea anemone</name>
    <dbReference type="NCBI Taxonomy" id="6105"/>
    <lineage>
        <taxon>Eukaryota</taxon>
        <taxon>Metazoa</taxon>
        <taxon>Cnidaria</taxon>
        <taxon>Anthozoa</taxon>
        <taxon>Hexacorallia</taxon>
        <taxon>Actiniaria</taxon>
        <taxon>Actiniidae</taxon>
        <taxon>Actinia</taxon>
    </lineage>
</organism>
<evidence type="ECO:0000313" key="2">
    <source>
        <dbReference type="Proteomes" id="UP000515163"/>
    </source>
</evidence>
<dbReference type="PANTHER" id="PTHR46989">
    <property type="entry name" value="USP DOMAIN-CONTAINING PROTEIN"/>
    <property type="match status" value="1"/>
</dbReference>
<sequence>MSKRRVVLAIDNSSCSKEAFDFYCNNLHRPDDILLIIHSFELPSMPAVPYPYGYSYYEDWRSIVQQADEEAVASLENYGRKCQHKKIEFKLFKEGGKAGEVICKFAKDEKANMIVMGSRGLGTIRRTFLGSVSDYCLHHSAIPVVVVPPHEEHAKAQGKKE</sequence>
<dbReference type="PANTHER" id="PTHR46989:SF3">
    <property type="entry name" value="USPA DOMAIN-CONTAINING PROTEIN"/>
    <property type="match status" value="1"/>
</dbReference>
<accession>A0A6P8ITT5</accession>
<dbReference type="AlphaFoldDB" id="A0A6P8ITT5"/>
<dbReference type="OrthoDB" id="843225at2759"/>